<comment type="subcellular location">
    <subcellularLocation>
        <location evidence="1">Nucleus</location>
    </subcellularLocation>
</comment>
<dbReference type="Gene3D" id="3.40.1620.30">
    <property type="entry name" value="ERCC4, Mus81-Eme1 complex, nuclease domain, subdomain 1"/>
    <property type="match status" value="1"/>
</dbReference>
<dbReference type="Pfam" id="PF21292">
    <property type="entry name" value="EME1-MUS81_C"/>
    <property type="match status" value="1"/>
</dbReference>
<reference evidence="9" key="1">
    <citation type="submission" date="2022-12" db="EMBL/GenBank/DDBJ databases">
        <authorList>
            <person name="Alioto T."/>
            <person name="Alioto T."/>
            <person name="Gomez Garrido J."/>
        </authorList>
    </citation>
    <scope>NUCLEOTIDE SEQUENCE</scope>
</reference>
<dbReference type="PANTHER" id="PTHR21077">
    <property type="entry name" value="EME1 PROTEIN"/>
    <property type="match status" value="1"/>
</dbReference>
<evidence type="ECO:0000256" key="6">
    <source>
        <dbReference type="ARBA" id="ARBA00023242"/>
    </source>
</evidence>
<dbReference type="GO" id="GO:0000712">
    <property type="term" value="P:resolution of meiotic recombination intermediates"/>
    <property type="evidence" value="ECO:0007669"/>
    <property type="project" value="TreeGrafter"/>
</dbReference>
<dbReference type="InterPro" id="IPR043087">
    <property type="entry name" value="Eme1_nucdom_sub2"/>
</dbReference>
<dbReference type="GO" id="GO:0006302">
    <property type="term" value="P:double-strand break repair"/>
    <property type="evidence" value="ECO:0007669"/>
    <property type="project" value="TreeGrafter"/>
</dbReference>
<dbReference type="Pfam" id="PF02732">
    <property type="entry name" value="ERCC4"/>
    <property type="match status" value="1"/>
</dbReference>
<accession>A0AA35NY91</accession>
<evidence type="ECO:0000256" key="3">
    <source>
        <dbReference type="ARBA" id="ARBA00022763"/>
    </source>
</evidence>
<dbReference type="AlphaFoldDB" id="A0AA35NY91"/>
<evidence type="ECO:0000313" key="9">
    <source>
        <dbReference type="EMBL" id="CAI5765955.1"/>
    </source>
</evidence>
<dbReference type="GO" id="GO:0031573">
    <property type="term" value="P:mitotic intra-S DNA damage checkpoint signaling"/>
    <property type="evidence" value="ECO:0007669"/>
    <property type="project" value="TreeGrafter"/>
</dbReference>
<evidence type="ECO:0000256" key="5">
    <source>
        <dbReference type="ARBA" id="ARBA00023204"/>
    </source>
</evidence>
<evidence type="ECO:0000259" key="8">
    <source>
        <dbReference type="SMART" id="SM00891"/>
    </source>
</evidence>
<dbReference type="Proteomes" id="UP001178461">
    <property type="component" value="Chromosome 2"/>
</dbReference>
<dbReference type="GO" id="GO:0048476">
    <property type="term" value="C:Holliday junction resolvase complex"/>
    <property type="evidence" value="ECO:0007669"/>
    <property type="project" value="InterPro"/>
</dbReference>
<feature type="region of interest" description="Disordered" evidence="7">
    <location>
        <begin position="421"/>
        <end position="440"/>
    </location>
</feature>
<dbReference type="Gene3D" id="4.10.800.30">
    <property type="entry name" value="ERCC4, Mus81-Eme1 complex, nuclease domain, subdomain 2"/>
    <property type="match status" value="1"/>
</dbReference>
<dbReference type="InterPro" id="IPR042530">
    <property type="entry name" value="EME1/EME2_C"/>
</dbReference>
<evidence type="ECO:0000256" key="2">
    <source>
        <dbReference type="ARBA" id="ARBA00005313"/>
    </source>
</evidence>
<evidence type="ECO:0000313" key="10">
    <source>
        <dbReference type="Proteomes" id="UP001178461"/>
    </source>
</evidence>
<dbReference type="SMART" id="SM00891">
    <property type="entry name" value="ERCC4"/>
    <property type="match status" value="1"/>
</dbReference>
<dbReference type="InterPro" id="IPR006166">
    <property type="entry name" value="ERCC4_domain"/>
</dbReference>
<organism evidence="9 10">
    <name type="scientific">Podarcis lilfordi</name>
    <name type="common">Lilford's wall lizard</name>
    <dbReference type="NCBI Taxonomy" id="74358"/>
    <lineage>
        <taxon>Eukaryota</taxon>
        <taxon>Metazoa</taxon>
        <taxon>Chordata</taxon>
        <taxon>Craniata</taxon>
        <taxon>Vertebrata</taxon>
        <taxon>Euteleostomi</taxon>
        <taxon>Lepidosauria</taxon>
        <taxon>Squamata</taxon>
        <taxon>Bifurcata</taxon>
        <taxon>Unidentata</taxon>
        <taxon>Episquamata</taxon>
        <taxon>Laterata</taxon>
        <taxon>Lacertibaenia</taxon>
        <taxon>Lacertidae</taxon>
        <taxon>Podarcis</taxon>
    </lineage>
</organism>
<feature type="domain" description="ERCC4" evidence="8">
    <location>
        <begin position="288"/>
        <end position="555"/>
    </location>
</feature>
<proteinExistence type="inferred from homology"/>
<feature type="compositionally biased region" description="Basic and acidic residues" evidence="7">
    <location>
        <begin position="239"/>
        <end position="260"/>
    </location>
</feature>
<keyword evidence="9" id="KW-0540">Nuclease</keyword>
<gene>
    <name evidence="9" type="ORF">PODLI_1B019058</name>
</gene>
<keyword evidence="9" id="KW-0378">Hydrolase</keyword>
<comment type="similarity">
    <text evidence="2">Belongs to the EME1/MMS4 family.</text>
</comment>
<sequence>MCYLAAGARRSPFPWYSAHHVRLNTMSLELGDTDDEELPTFDFLKQQPPSIKSVVQTPPLEENVVVLCSSDSEDSSVASPAWKKPRGSQDSARAPTCLKAIVQLSSESEEEEVIPLAERLKRKLLTSEPSSACPSYTRIRELSKRDSAGGNGLCSIDEKAVTDCGRLSQLPRGQGTQGRAVPSIWELSDSDQELDSLDPKKQTVLRPTVCVSDRLVQNGSCQVAEESLKPLPLQRKTKRSQEELGKARQRTNERETQKILQQQERERRKALANRWKAQRPEECLKHIQAVLDPGLLQIEGGGLVLTALQAMECSCVIENQAVPCSITWRRKTGLGQAEEDNWTEEPNLLVLVLLEEFVAMIHNYKQVSMEGPNETLQSFAANVMKKTPGKTLALAVVELEKYFSSHKLKSWKKLQKALQSGSEAQEQSKQRNRRGKANSVPNLSRLDVEEGLVALQLQTGIQVRLLESWKEFADFASTFTKAVAEAPFKRERDKTSFSFCLEGDWIGGMKVDRFGKGLLQVWKRQIQQFNRVSLETANAIVAKYPSPLLLKQAYDTRPSLQERHNLLAEIPVRRGDGVTATTRRVGPELSKRIYLQMTSHNPDLSLDATG</sequence>
<keyword evidence="5" id="KW-0234">DNA repair</keyword>
<evidence type="ECO:0000256" key="1">
    <source>
        <dbReference type="ARBA" id="ARBA00004123"/>
    </source>
</evidence>
<keyword evidence="9" id="KW-0255">Endonuclease</keyword>
<dbReference type="GO" id="GO:0031297">
    <property type="term" value="P:replication fork processing"/>
    <property type="evidence" value="ECO:0007669"/>
    <property type="project" value="TreeGrafter"/>
</dbReference>
<dbReference type="Gene3D" id="1.10.150.670">
    <property type="entry name" value="Crossover junction endonuclease EME1, DNA-binding domain"/>
    <property type="match status" value="1"/>
</dbReference>
<keyword evidence="6" id="KW-0539">Nucleus</keyword>
<keyword evidence="10" id="KW-1185">Reference proteome</keyword>
<dbReference type="GO" id="GO:0008821">
    <property type="term" value="F:crossover junction DNA endonuclease activity"/>
    <property type="evidence" value="ECO:0007669"/>
    <property type="project" value="TreeGrafter"/>
</dbReference>
<evidence type="ECO:0000256" key="4">
    <source>
        <dbReference type="ARBA" id="ARBA00023172"/>
    </source>
</evidence>
<dbReference type="InterPro" id="IPR033310">
    <property type="entry name" value="Mms4/EME1/EME2"/>
</dbReference>
<dbReference type="GO" id="GO:0003677">
    <property type="term" value="F:DNA binding"/>
    <property type="evidence" value="ECO:0007669"/>
    <property type="project" value="InterPro"/>
</dbReference>
<dbReference type="InterPro" id="IPR043086">
    <property type="entry name" value="EME1_nucdom_sub1"/>
</dbReference>
<dbReference type="FunFam" id="1.10.150.670:FF:000002">
    <property type="entry name" value="Crossover junction endonuclease EME1"/>
    <property type="match status" value="1"/>
</dbReference>
<dbReference type="EMBL" id="OX395127">
    <property type="protein sequence ID" value="CAI5765955.1"/>
    <property type="molecule type" value="Genomic_DNA"/>
</dbReference>
<dbReference type="PANTHER" id="PTHR21077:SF7">
    <property type="entry name" value="CROSSOVER JUNCTION ENDONUCLEASE EME1"/>
    <property type="match status" value="1"/>
</dbReference>
<dbReference type="GO" id="GO:0005634">
    <property type="term" value="C:nucleus"/>
    <property type="evidence" value="ECO:0007669"/>
    <property type="project" value="UniProtKB-SubCell"/>
</dbReference>
<dbReference type="FunFam" id="3.40.1620.30:FF:000001">
    <property type="entry name" value="Essential meiotic structure-specific endonuclease 1"/>
    <property type="match status" value="1"/>
</dbReference>
<keyword evidence="4" id="KW-0233">DNA recombination</keyword>
<keyword evidence="3" id="KW-0227">DNA damage</keyword>
<name>A0AA35NY91_9SAUR</name>
<protein>
    <submittedName>
        <fullName evidence="9">Crossover junction endonuclease EME1</fullName>
    </submittedName>
</protein>
<evidence type="ECO:0000256" key="7">
    <source>
        <dbReference type="SAM" id="MobiDB-lite"/>
    </source>
</evidence>
<feature type="region of interest" description="Disordered" evidence="7">
    <location>
        <begin position="233"/>
        <end position="260"/>
    </location>
</feature>